<dbReference type="InterPro" id="IPR012292">
    <property type="entry name" value="Globin/Proto"/>
</dbReference>
<dbReference type="AlphaFoldDB" id="A0A9C6SJG3"/>
<protein>
    <submittedName>
        <fullName evidence="2">Uncharacterized protein LOC125385420</fullName>
    </submittedName>
</protein>
<dbReference type="GeneID" id="125385420"/>
<sequence length="378" mass="44847">MGNFLNYKFAGLKLIKDCDAQLCVQVECEDFKKVKEIWLTVEKDTSHYGFAICTMLFKNHPEYVKYFEDESIPEFVQEAIIKKKFITICDIICALFISYYDKPSRRDYFLGYIAMVHKDMGLTFKDLANFMSDLIEALITELPYLMTEEYIATQTKYSNNVIEIMIELMDNYVERMSQILRTRNGIRKCYVCKPDPESQTVYGFPLKYWIYGKRYWEYRKAMWASMEADMLTNSTDDPNASNFQRKDFHQKSMENSRLYRKKQIKPKIPKIAISSDSNTLLDQPRQRRRTSRISQSTRISLLLSKRNKERQESEKNVKSKFSPMEFILEVESDRDGNNDPINLNGTTTQNPKQFSAELQESKYILYIHTYILIFYFYI</sequence>
<accession>A0A9C6SJG3</accession>
<dbReference type="GO" id="GO:0019825">
    <property type="term" value="F:oxygen binding"/>
    <property type="evidence" value="ECO:0007669"/>
    <property type="project" value="InterPro"/>
</dbReference>
<organism evidence="1 2">
    <name type="scientific">Bombus terrestris</name>
    <name type="common">Buff-tailed bumblebee</name>
    <name type="synonym">Apis terrestris</name>
    <dbReference type="NCBI Taxonomy" id="30195"/>
    <lineage>
        <taxon>Eukaryota</taxon>
        <taxon>Metazoa</taxon>
        <taxon>Ecdysozoa</taxon>
        <taxon>Arthropoda</taxon>
        <taxon>Hexapoda</taxon>
        <taxon>Insecta</taxon>
        <taxon>Pterygota</taxon>
        <taxon>Neoptera</taxon>
        <taxon>Endopterygota</taxon>
        <taxon>Hymenoptera</taxon>
        <taxon>Apocrita</taxon>
        <taxon>Aculeata</taxon>
        <taxon>Apoidea</taxon>
        <taxon>Anthophila</taxon>
        <taxon>Apidae</taxon>
        <taxon>Bombus</taxon>
        <taxon>Bombus</taxon>
    </lineage>
</organism>
<dbReference type="InterPro" id="IPR044399">
    <property type="entry name" value="Mb-like_M"/>
</dbReference>
<dbReference type="RefSeq" id="XP_048263332.1">
    <property type="nucleotide sequence ID" value="XM_048407375.1"/>
</dbReference>
<dbReference type="OrthoDB" id="7687280at2759"/>
<evidence type="ECO:0000313" key="2">
    <source>
        <dbReference type="RefSeq" id="XP_048263332.1"/>
    </source>
</evidence>
<name>A0A9C6SJG3_BOMTE</name>
<dbReference type="GO" id="GO:0020037">
    <property type="term" value="F:heme binding"/>
    <property type="evidence" value="ECO:0007669"/>
    <property type="project" value="InterPro"/>
</dbReference>
<gene>
    <name evidence="2" type="primary">LOC125385420</name>
</gene>
<dbReference type="SUPFAM" id="SSF46458">
    <property type="entry name" value="Globin-like"/>
    <property type="match status" value="1"/>
</dbReference>
<reference evidence="2" key="1">
    <citation type="submission" date="2025-08" db="UniProtKB">
        <authorList>
            <consortium name="RefSeq"/>
        </authorList>
    </citation>
    <scope>IDENTIFICATION</scope>
</reference>
<keyword evidence="1" id="KW-1185">Reference proteome</keyword>
<dbReference type="Proteomes" id="UP000835206">
    <property type="component" value="Chromosome 7"/>
</dbReference>
<dbReference type="Gene3D" id="1.10.490.10">
    <property type="entry name" value="Globins"/>
    <property type="match status" value="1"/>
</dbReference>
<dbReference type="CDD" id="cd01040">
    <property type="entry name" value="Mb-like"/>
    <property type="match status" value="1"/>
</dbReference>
<dbReference type="KEGG" id="bter:125385420"/>
<dbReference type="InterPro" id="IPR009050">
    <property type="entry name" value="Globin-like_sf"/>
</dbReference>
<proteinExistence type="predicted"/>
<evidence type="ECO:0000313" key="1">
    <source>
        <dbReference type="Proteomes" id="UP000835206"/>
    </source>
</evidence>